<feature type="domain" description="C2" evidence="13">
    <location>
        <begin position="433"/>
        <end position="558"/>
    </location>
</feature>
<dbReference type="InterPro" id="IPR052455">
    <property type="entry name" value="Tricalbin_domain"/>
</dbReference>
<feature type="region of interest" description="Disordered" evidence="11">
    <location>
        <begin position="894"/>
        <end position="984"/>
    </location>
</feature>
<keyword evidence="4 12" id="KW-0812">Transmembrane</keyword>
<dbReference type="Pfam" id="PF00168">
    <property type="entry name" value="C2"/>
    <property type="match status" value="5"/>
</dbReference>
<gene>
    <name evidence="15" type="ORF">M407DRAFT_22909</name>
</gene>
<dbReference type="EMBL" id="KN823002">
    <property type="protein sequence ID" value="KIO27857.1"/>
    <property type="molecule type" value="Genomic_DNA"/>
</dbReference>
<feature type="compositionally biased region" description="Basic residues" evidence="11">
    <location>
        <begin position="1498"/>
        <end position="1507"/>
    </location>
</feature>
<dbReference type="Proteomes" id="UP000054248">
    <property type="component" value="Unassembled WGS sequence"/>
</dbReference>
<feature type="domain" description="C2" evidence="13">
    <location>
        <begin position="1335"/>
        <end position="1450"/>
    </location>
</feature>
<dbReference type="InterPro" id="IPR037765">
    <property type="entry name" value="C2B_Tricalbin"/>
</dbReference>
<feature type="compositionally biased region" description="Polar residues" evidence="11">
    <location>
        <begin position="1478"/>
        <end position="1496"/>
    </location>
</feature>
<sequence length="1507" mass="164852">MADIAAVNASNGPKAAVVAPNALTDEKAVENAEKAINTLKPIVKSAEAKPVALDTGNGHAPAPTITISDHDTEPQLLDKSGKQQNGVNAQATTSPTPPSDAPDNVNDEDKDPATAAPGSMPAKPVGELPDWFSNAKVGWRQVSGIDDPTPTAIQAERNVIHAWLNDMYYGEWYHNAGIIVFAVLATHLATLLRLGLGWLFIILAFCASYYSSSVQRFRTRAKEDIQRELVKKRLVHTAESADWMNEFLERFWKIYEPTLSKSIGAAVEQVLSYSTPSFLDSLKLGTFTFGSTAPYIVSVKTDPFTPDDTILMDWAVKFTPTDMHNVTPEQAKLRSNPKIVLDVKVGKGPAVATLPILVEDMTFAGKMRVRMKLMQNFPHIKTVEMSFTEKPVFDYVLKPIGGETFGFDIGNIPGLSAFVRETVHSILGPMMYEPNVFTLNLEQLLSGAPIDAAVGVLQIHLVSGKNIKGGKIGGGTPDPYVSISINNRAQLCRTGFRPSTINPHWGATHFVVLNQANLNEILTLSVMDHNEHRKDTSLGQVNFELNSILEDATQEGIVKEIMRDGKERGELQFDISYFPVVTPAVVDGKPEPLPESNVGICRLTVHQAKDLDRSRGMSSDLNPLVKVFLSGAKTPQVTTHTAKHTLAPVWETPTEFLVPNKKRSTITIKVIDERDFLKDPIIGYMTARLEDLLTATQKRGRENCWWMLSGCNTGRVRISAEWKPLNMAGSLQGAGTYTPPIGLVRLWIKRAKDVKNVESTLGGKSDPYVRVMLNGVIKSRTDVINNNLNPEFDQIIYVPVHQLRETLVLEVMDYQNIGKDRSLGAVELKVNDLAVADRDNHDFPYTSNGKISRNSPIFLDKNISKGVLEYEAEFVPSLNIKGIEFDQRNELEKAVEEGARESGVHGDEGDDVASADGSVSSSDEEHEKVPDGITVGEPTTPTTPLTPATPLPAQDQRGVETTKTGTGPTAASERNKSASPERGSIEVSREQLLHTSSGILIFNVKSGKIFHKARLEVLLDDSYWPSFATEKARSSAHAKWDAIGEGFVKELDFGRVWLRLNEHDEGEKEDILGDFQCDTKDFLERCLDKDTEFTLSRDGTSVGSVVISSKFVPVPIKLDPRESLNNMGTLRVELVSGKDIRGADRSGKSDPFVVFTLNGQKAFKSDTKKKTVTPEWNETFSVQVPSRVAADFTLEVFDWNQIEQAKSLGIGRIELADIEPFQSMEQVIPITSAKHGEKGEILLRLTFTPAIIAKARKNTSTFSTAGRAMTQLGGLPLGAGKGVVQGVGSVGRHVTGVFKRSKSIKESDESDVEPPPAQISMPAGPNASPAAAVAAGTTIPPTQDLVPQPNVGLVKVVVVGAKDLSTAGESSVKPYLVLRVGKEKFKTKHAGKTLTPEWDETFSFQVTPDIRTMHLGIYDDKSFAKDKCLGEADIEIWRHLQPNAPSPLLAADVWTELRNGTGQVHIRLEYERGLGHGRSSTNLSASRAISLGSPSRFSLHKPRPSDE</sequence>
<evidence type="ECO:0000256" key="10">
    <source>
        <dbReference type="ARBA" id="ARBA00023136"/>
    </source>
</evidence>
<keyword evidence="5" id="KW-0677">Repeat</keyword>
<proteinExistence type="predicted"/>
<keyword evidence="6" id="KW-0256">Endoplasmic reticulum</keyword>
<dbReference type="GO" id="GO:0008289">
    <property type="term" value="F:lipid binding"/>
    <property type="evidence" value="ECO:0007669"/>
    <property type="project" value="UniProtKB-KW"/>
</dbReference>
<dbReference type="InterPro" id="IPR037762">
    <property type="entry name" value="C2C_Tricalbin"/>
</dbReference>
<feature type="domain" description="C2" evidence="13">
    <location>
        <begin position="1110"/>
        <end position="1228"/>
    </location>
</feature>
<dbReference type="GO" id="GO:0061817">
    <property type="term" value="P:endoplasmic reticulum-plasma membrane tethering"/>
    <property type="evidence" value="ECO:0007669"/>
    <property type="project" value="InterPro"/>
</dbReference>
<feature type="transmembrane region" description="Helical" evidence="12">
    <location>
        <begin position="177"/>
        <end position="210"/>
    </location>
</feature>
<feature type="domain" description="SMP-LTD" evidence="14">
    <location>
        <begin position="237"/>
        <end position="442"/>
    </location>
</feature>
<dbReference type="CDD" id="cd00030">
    <property type="entry name" value="C2"/>
    <property type="match status" value="1"/>
</dbReference>
<dbReference type="InterPro" id="IPR035892">
    <property type="entry name" value="C2_domain_sf"/>
</dbReference>
<evidence type="ECO:0000259" key="13">
    <source>
        <dbReference type="PROSITE" id="PS50004"/>
    </source>
</evidence>
<organism evidence="15 16">
    <name type="scientific">Tulasnella calospora MUT 4182</name>
    <dbReference type="NCBI Taxonomy" id="1051891"/>
    <lineage>
        <taxon>Eukaryota</taxon>
        <taxon>Fungi</taxon>
        <taxon>Dikarya</taxon>
        <taxon>Basidiomycota</taxon>
        <taxon>Agaricomycotina</taxon>
        <taxon>Agaricomycetes</taxon>
        <taxon>Cantharellales</taxon>
        <taxon>Tulasnellaceae</taxon>
        <taxon>Tulasnella</taxon>
    </lineage>
</organism>
<reference evidence="15 16" key="1">
    <citation type="submission" date="2014-04" db="EMBL/GenBank/DDBJ databases">
        <authorList>
            <consortium name="DOE Joint Genome Institute"/>
            <person name="Kuo A."/>
            <person name="Girlanda M."/>
            <person name="Perotto S."/>
            <person name="Kohler A."/>
            <person name="Nagy L.G."/>
            <person name="Floudas D."/>
            <person name="Copeland A."/>
            <person name="Barry K.W."/>
            <person name="Cichocki N."/>
            <person name="Veneault-Fourrey C."/>
            <person name="LaButti K."/>
            <person name="Lindquist E.A."/>
            <person name="Lipzen A."/>
            <person name="Lundell T."/>
            <person name="Morin E."/>
            <person name="Murat C."/>
            <person name="Sun H."/>
            <person name="Tunlid A."/>
            <person name="Henrissat B."/>
            <person name="Grigoriev I.V."/>
            <person name="Hibbett D.S."/>
            <person name="Martin F."/>
            <person name="Nordberg H.P."/>
            <person name="Cantor M.N."/>
            <person name="Hua S.X."/>
        </authorList>
    </citation>
    <scope>NUCLEOTIDE SEQUENCE [LARGE SCALE GENOMIC DNA]</scope>
    <source>
        <strain evidence="15 16">MUT 4182</strain>
    </source>
</reference>
<keyword evidence="3" id="KW-0597">Phosphoprotein</keyword>
<evidence type="ECO:0000256" key="6">
    <source>
        <dbReference type="ARBA" id="ARBA00022824"/>
    </source>
</evidence>
<feature type="compositionally biased region" description="Basic and acidic residues" evidence="11">
    <location>
        <begin position="894"/>
        <end position="907"/>
    </location>
</feature>
<dbReference type="InterPro" id="IPR037761">
    <property type="entry name" value="C2A_Tricalbin"/>
</dbReference>
<comment type="subcellular location">
    <subcellularLocation>
        <location evidence="1">Endoplasmic reticulum membrane</location>
    </subcellularLocation>
</comment>
<evidence type="ECO:0000256" key="5">
    <source>
        <dbReference type="ARBA" id="ARBA00022737"/>
    </source>
</evidence>
<keyword evidence="10 12" id="KW-0472">Membrane</keyword>
<dbReference type="SUPFAM" id="SSF49562">
    <property type="entry name" value="C2 domain (Calcium/lipid-binding domain, CaLB)"/>
    <property type="match status" value="5"/>
</dbReference>
<dbReference type="OrthoDB" id="1029639at2759"/>
<dbReference type="CDD" id="cd04044">
    <property type="entry name" value="C2A_Tricalbin-like"/>
    <property type="match status" value="1"/>
</dbReference>
<keyword evidence="9" id="KW-0446">Lipid-binding</keyword>
<dbReference type="PIRSF" id="PIRSF037232">
    <property type="entry name" value="Tricalbin"/>
    <property type="match status" value="1"/>
</dbReference>
<reference evidence="16" key="2">
    <citation type="submission" date="2015-01" db="EMBL/GenBank/DDBJ databases">
        <title>Evolutionary Origins and Diversification of the Mycorrhizal Mutualists.</title>
        <authorList>
            <consortium name="DOE Joint Genome Institute"/>
            <consortium name="Mycorrhizal Genomics Consortium"/>
            <person name="Kohler A."/>
            <person name="Kuo A."/>
            <person name="Nagy L.G."/>
            <person name="Floudas D."/>
            <person name="Copeland A."/>
            <person name="Barry K.W."/>
            <person name="Cichocki N."/>
            <person name="Veneault-Fourrey C."/>
            <person name="LaButti K."/>
            <person name="Lindquist E.A."/>
            <person name="Lipzen A."/>
            <person name="Lundell T."/>
            <person name="Morin E."/>
            <person name="Murat C."/>
            <person name="Riley R."/>
            <person name="Ohm R."/>
            <person name="Sun H."/>
            <person name="Tunlid A."/>
            <person name="Henrissat B."/>
            <person name="Grigoriev I.V."/>
            <person name="Hibbett D.S."/>
            <person name="Martin F."/>
        </authorList>
    </citation>
    <scope>NUCLEOTIDE SEQUENCE [LARGE SCALE GENOMIC DNA]</scope>
    <source>
        <strain evidence="16">MUT 4182</strain>
    </source>
</reference>
<dbReference type="PROSITE" id="PS51847">
    <property type="entry name" value="SMP"/>
    <property type="match status" value="1"/>
</dbReference>
<feature type="compositionally biased region" description="Polar residues" evidence="11">
    <location>
        <begin position="959"/>
        <end position="969"/>
    </location>
</feature>
<feature type="region of interest" description="Disordered" evidence="11">
    <location>
        <begin position="1300"/>
        <end position="1330"/>
    </location>
</feature>
<feature type="domain" description="C2" evidence="13">
    <location>
        <begin position="727"/>
        <end position="845"/>
    </location>
</feature>
<evidence type="ECO:0000256" key="4">
    <source>
        <dbReference type="ARBA" id="ARBA00022692"/>
    </source>
</evidence>
<dbReference type="CDD" id="cd21678">
    <property type="entry name" value="SMP_TCB"/>
    <property type="match status" value="1"/>
</dbReference>
<evidence type="ECO:0000256" key="11">
    <source>
        <dbReference type="SAM" id="MobiDB-lite"/>
    </source>
</evidence>
<dbReference type="PANTHER" id="PTHR46980:SF2">
    <property type="entry name" value="TRICALBIN-1-RELATED"/>
    <property type="match status" value="1"/>
</dbReference>
<evidence type="ECO:0000256" key="2">
    <source>
        <dbReference type="ARBA" id="ARBA00022448"/>
    </source>
</evidence>
<dbReference type="InterPro" id="IPR056910">
    <property type="entry name" value="TCB1-3_C2"/>
</dbReference>
<dbReference type="InterPro" id="IPR037756">
    <property type="entry name" value="C2D_Tricalbin"/>
</dbReference>
<dbReference type="InterPro" id="IPR000008">
    <property type="entry name" value="C2_dom"/>
</dbReference>
<dbReference type="PANTHER" id="PTHR46980">
    <property type="entry name" value="TRICALBIN-1-RELATED"/>
    <property type="match status" value="1"/>
</dbReference>
<evidence type="ECO:0000256" key="7">
    <source>
        <dbReference type="ARBA" id="ARBA00022989"/>
    </source>
</evidence>
<evidence type="ECO:0000256" key="12">
    <source>
        <dbReference type="SAM" id="Phobius"/>
    </source>
</evidence>
<dbReference type="InterPro" id="IPR017147">
    <property type="entry name" value="Tricalbin"/>
</dbReference>
<dbReference type="InterPro" id="IPR031468">
    <property type="entry name" value="SMP_LBD"/>
</dbReference>
<dbReference type="CDD" id="cd04040">
    <property type="entry name" value="C2D_Tricalbin-like"/>
    <property type="match status" value="1"/>
</dbReference>
<evidence type="ECO:0000256" key="8">
    <source>
        <dbReference type="ARBA" id="ARBA00023055"/>
    </source>
</evidence>
<evidence type="ECO:0008006" key="17">
    <source>
        <dbReference type="Google" id="ProtNLM"/>
    </source>
</evidence>
<dbReference type="Pfam" id="PF24920">
    <property type="entry name" value="C2_TCB1"/>
    <property type="match status" value="1"/>
</dbReference>
<dbReference type="HOGENOM" id="CLU_001661_0_0_1"/>
<feature type="region of interest" description="Disordered" evidence="11">
    <location>
        <begin position="52"/>
        <end position="124"/>
    </location>
</feature>
<keyword evidence="8" id="KW-0445">Lipid transport</keyword>
<evidence type="ECO:0000313" key="16">
    <source>
        <dbReference type="Proteomes" id="UP000054248"/>
    </source>
</evidence>
<dbReference type="Pfam" id="PF25669">
    <property type="entry name" value="SMP_MUG190-like"/>
    <property type="match status" value="1"/>
</dbReference>
<protein>
    <recommendedName>
        <fullName evidence="17">Tricalbin</fullName>
    </recommendedName>
</protein>
<dbReference type="STRING" id="1051891.A0A0C3M2F2"/>
<dbReference type="CDD" id="cd04052">
    <property type="entry name" value="C2B_Tricalbin-like"/>
    <property type="match status" value="1"/>
</dbReference>
<accession>A0A0C3M2F2</accession>
<dbReference type="Gene3D" id="2.60.40.150">
    <property type="entry name" value="C2 domain"/>
    <property type="match status" value="5"/>
</dbReference>
<dbReference type="CDD" id="cd04045">
    <property type="entry name" value="C2C_Tricalbin-like"/>
    <property type="match status" value="1"/>
</dbReference>
<dbReference type="GO" id="GO:0005789">
    <property type="term" value="C:endoplasmic reticulum membrane"/>
    <property type="evidence" value="ECO:0007669"/>
    <property type="project" value="UniProtKB-SubCell"/>
</dbReference>
<keyword evidence="7 12" id="KW-1133">Transmembrane helix</keyword>
<dbReference type="GO" id="GO:0006869">
    <property type="term" value="P:lipid transport"/>
    <property type="evidence" value="ECO:0007669"/>
    <property type="project" value="UniProtKB-KW"/>
</dbReference>
<evidence type="ECO:0000256" key="3">
    <source>
        <dbReference type="ARBA" id="ARBA00022553"/>
    </source>
</evidence>
<feature type="domain" description="C2" evidence="13">
    <location>
        <begin position="582"/>
        <end position="703"/>
    </location>
</feature>
<evidence type="ECO:0000313" key="15">
    <source>
        <dbReference type="EMBL" id="KIO27857.1"/>
    </source>
</evidence>
<keyword evidence="2" id="KW-0813">Transport</keyword>
<evidence type="ECO:0000256" key="1">
    <source>
        <dbReference type="ARBA" id="ARBA00004586"/>
    </source>
</evidence>
<feature type="region of interest" description="Disordered" evidence="11">
    <location>
        <begin position="1476"/>
        <end position="1507"/>
    </location>
</feature>
<dbReference type="PROSITE" id="PS50004">
    <property type="entry name" value="C2"/>
    <property type="match status" value="5"/>
</dbReference>
<evidence type="ECO:0000259" key="14">
    <source>
        <dbReference type="PROSITE" id="PS51847"/>
    </source>
</evidence>
<dbReference type="SMART" id="SM00239">
    <property type="entry name" value="C2"/>
    <property type="match status" value="5"/>
</dbReference>
<evidence type="ECO:0000256" key="9">
    <source>
        <dbReference type="ARBA" id="ARBA00023121"/>
    </source>
</evidence>
<name>A0A0C3M2F2_9AGAM</name>
<feature type="compositionally biased region" description="Low complexity" evidence="11">
    <location>
        <begin position="938"/>
        <end position="953"/>
    </location>
</feature>
<dbReference type="GO" id="GO:0071944">
    <property type="term" value="C:cell periphery"/>
    <property type="evidence" value="ECO:0007669"/>
    <property type="project" value="UniProtKB-ARBA"/>
</dbReference>
<keyword evidence="16" id="KW-1185">Reference proteome</keyword>